<evidence type="ECO:0000256" key="1">
    <source>
        <dbReference type="ARBA" id="ARBA00001946"/>
    </source>
</evidence>
<dbReference type="InterPro" id="IPR051600">
    <property type="entry name" value="Beta-PGM-like"/>
</dbReference>
<dbReference type="Gene3D" id="1.10.150.240">
    <property type="entry name" value="Putative phosphatase, domain 2"/>
    <property type="match status" value="1"/>
</dbReference>
<organism evidence="11 12">
    <name type="scientific">Roseospira visakhapatnamensis</name>
    <dbReference type="NCBI Taxonomy" id="390880"/>
    <lineage>
        <taxon>Bacteria</taxon>
        <taxon>Pseudomonadati</taxon>
        <taxon>Pseudomonadota</taxon>
        <taxon>Alphaproteobacteria</taxon>
        <taxon>Rhodospirillales</taxon>
        <taxon>Rhodospirillaceae</taxon>
        <taxon>Roseospira</taxon>
    </lineage>
</organism>
<dbReference type="NCBIfam" id="TIGR01509">
    <property type="entry name" value="HAD-SF-IA-v3"/>
    <property type="match status" value="1"/>
</dbReference>
<dbReference type="InterPro" id="IPR023198">
    <property type="entry name" value="PGP-like_dom2"/>
</dbReference>
<evidence type="ECO:0000256" key="6">
    <source>
        <dbReference type="ARBA" id="ARBA00023235"/>
    </source>
</evidence>
<evidence type="ECO:0000256" key="8">
    <source>
        <dbReference type="ARBA" id="ARBA00044926"/>
    </source>
</evidence>
<dbReference type="Proteomes" id="UP000554286">
    <property type="component" value="Unassembled WGS sequence"/>
</dbReference>
<name>A0A7W6RDV8_9PROT</name>
<evidence type="ECO:0000256" key="10">
    <source>
        <dbReference type="ARBA" id="ARBA00044991"/>
    </source>
</evidence>
<dbReference type="SFLD" id="SFLDG01129">
    <property type="entry name" value="C1.5:_HAD__Beta-PGM__Phosphata"/>
    <property type="match status" value="1"/>
</dbReference>
<gene>
    <name evidence="11" type="ORF">GGD89_002164</name>
</gene>
<protein>
    <recommendedName>
        <fullName evidence="10">Beta-phosphoglucomutase</fullName>
        <ecNumber evidence="9">5.4.2.6</ecNumber>
    </recommendedName>
</protein>
<keyword evidence="4" id="KW-0479">Metal-binding</keyword>
<dbReference type="PANTHER" id="PTHR46193">
    <property type="entry name" value="6-PHOSPHOGLUCONATE PHOSPHATASE"/>
    <property type="match status" value="1"/>
</dbReference>
<evidence type="ECO:0000256" key="7">
    <source>
        <dbReference type="ARBA" id="ARBA00023277"/>
    </source>
</evidence>
<evidence type="ECO:0000256" key="3">
    <source>
        <dbReference type="ARBA" id="ARBA00022553"/>
    </source>
</evidence>
<dbReference type="InterPro" id="IPR010976">
    <property type="entry name" value="B-phosphoglucomutase_hydrolase"/>
</dbReference>
<accession>A0A7W6RDV8</accession>
<evidence type="ECO:0000313" key="12">
    <source>
        <dbReference type="Proteomes" id="UP000554286"/>
    </source>
</evidence>
<reference evidence="11 12" key="1">
    <citation type="submission" date="2020-08" db="EMBL/GenBank/DDBJ databases">
        <title>Genome sequencing of Purple Non-Sulfur Bacteria from various extreme environments.</title>
        <authorList>
            <person name="Mayer M."/>
        </authorList>
    </citation>
    <scope>NUCLEOTIDE SEQUENCE [LARGE SCALE GENOMIC DNA]</scope>
    <source>
        <strain evidence="11 12">JA131</strain>
    </source>
</reference>
<dbReference type="InterPro" id="IPR036412">
    <property type="entry name" value="HAD-like_sf"/>
</dbReference>
<keyword evidence="5" id="KW-0460">Magnesium</keyword>
<dbReference type="PANTHER" id="PTHR46193:SF18">
    <property type="entry name" value="HEXITOL PHOSPHATASE B"/>
    <property type="match status" value="1"/>
</dbReference>
<sequence>MPIATRVPPSALPWSGEDLSAIICDLDGVITDTAAVHATAWKDLFDEYLRTRAARDGTPFVPFTEADYLDHVDGKPRYDGVRDFLAARGITLPEGDPGDDPDAETVCGLGNRKNMAFNDVIDRDGVTVFEGAVALVRGLAEAGWRTAVVSSSKNCGPVLERVGLTDLFEVRVDGLYAAAAGLPGKPAPDTYLEAARLLKVAPERAVMVEDAIVGVQSGRDGGFGVVVGIDRGAGADSLRDNGAHIVVKDLGDLLRDN</sequence>
<evidence type="ECO:0000256" key="2">
    <source>
        <dbReference type="ARBA" id="ARBA00006171"/>
    </source>
</evidence>
<dbReference type="NCBIfam" id="TIGR02009">
    <property type="entry name" value="PGMB-YQAB-SF"/>
    <property type="match status" value="1"/>
</dbReference>
<dbReference type="EC" id="5.4.2.6" evidence="9"/>
<proteinExistence type="inferred from homology"/>
<keyword evidence="12" id="KW-1185">Reference proteome</keyword>
<keyword evidence="6" id="KW-0413">Isomerase</keyword>
<keyword evidence="11" id="KW-0378">Hydrolase</keyword>
<dbReference type="Pfam" id="PF00702">
    <property type="entry name" value="Hydrolase"/>
    <property type="match status" value="1"/>
</dbReference>
<evidence type="ECO:0000256" key="5">
    <source>
        <dbReference type="ARBA" id="ARBA00022842"/>
    </source>
</evidence>
<comment type="catalytic activity">
    <reaction evidence="8">
        <text>beta-D-glucose 1-phosphate = beta-D-glucose 6-phosphate</text>
        <dbReference type="Rhea" id="RHEA:20113"/>
        <dbReference type="ChEBI" id="CHEBI:57684"/>
        <dbReference type="ChEBI" id="CHEBI:58247"/>
        <dbReference type="EC" id="5.4.2.6"/>
    </reaction>
</comment>
<dbReference type="SFLD" id="SFLDS00003">
    <property type="entry name" value="Haloacid_Dehalogenase"/>
    <property type="match status" value="1"/>
</dbReference>
<dbReference type="GO" id="GO:0008801">
    <property type="term" value="F:beta-phosphoglucomutase activity"/>
    <property type="evidence" value="ECO:0007669"/>
    <property type="project" value="UniProtKB-EC"/>
</dbReference>
<keyword evidence="11" id="KW-0326">Glycosidase</keyword>
<evidence type="ECO:0000256" key="9">
    <source>
        <dbReference type="ARBA" id="ARBA00044968"/>
    </source>
</evidence>
<dbReference type="AlphaFoldDB" id="A0A7W6RDV8"/>
<dbReference type="GO" id="GO:0016798">
    <property type="term" value="F:hydrolase activity, acting on glycosyl bonds"/>
    <property type="evidence" value="ECO:0007669"/>
    <property type="project" value="UniProtKB-KW"/>
</dbReference>
<dbReference type="GO" id="GO:0046872">
    <property type="term" value="F:metal ion binding"/>
    <property type="evidence" value="ECO:0007669"/>
    <property type="project" value="UniProtKB-KW"/>
</dbReference>
<keyword evidence="3" id="KW-0597">Phosphoprotein</keyword>
<dbReference type="SUPFAM" id="SSF56784">
    <property type="entry name" value="HAD-like"/>
    <property type="match status" value="1"/>
</dbReference>
<dbReference type="EMBL" id="JACIGK010000014">
    <property type="protein sequence ID" value="MBB4266532.1"/>
    <property type="molecule type" value="Genomic_DNA"/>
</dbReference>
<dbReference type="Gene3D" id="3.40.50.1000">
    <property type="entry name" value="HAD superfamily/HAD-like"/>
    <property type="match status" value="1"/>
</dbReference>
<evidence type="ECO:0000313" key="11">
    <source>
        <dbReference type="EMBL" id="MBB4266532.1"/>
    </source>
</evidence>
<comment type="cofactor">
    <cofactor evidence="1">
        <name>Mg(2+)</name>
        <dbReference type="ChEBI" id="CHEBI:18420"/>
    </cofactor>
</comment>
<dbReference type="InterPro" id="IPR006439">
    <property type="entry name" value="HAD-SF_hydro_IA"/>
</dbReference>
<comment type="caution">
    <text evidence="11">The sequence shown here is derived from an EMBL/GenBank/DDBJ whole genome shotgun (WGS) entry which is preliminary data.</text>
</comment>
<dbReference type="RefSeq" id="WP_184045058.1">
    <property type="nucleotide sequence ID" value="NZ_JACIGK010000014.1"/>
</dbReference>
<keyword evidence="7" id="KW-0119">Carbohydrate metabolism</keyword>
<comment type="similarity">
    <text evidence="2">Belongs to the HAD-like hydrolase superfamily. CbbY/CbbZ/Gph/YieH family.</text>
</comment>
<evidence type="ECO:0000256" key="4">
    <source>
        <dbReference type="ARBA" id="ARBA00022723"/>
    </source>
</evidence>
<dbReference type="InterPro" id="IPR023214">
    <property type="entry name" value="HAD_sf"/>
</dbReference>